<accession>A0ABV7T1K0</accession>
<reference evidence="2" key="1">
    <citation type="journal article" date="2019" name="Int. J. Syst. Evol. Microbiol.">
        <title>The Global Catalogue of Microorganisms (GCM) 10K type strain sequencing project: providing services to taxonomists for standard genome sequencing and annotation.</title>
        <authorList>
            <consortium name="The Broad Institute Genomics Platform"/>
            <consortium name="The Broad Institute Genome Sequencing Center for Infectious Disease"/>
            <person name="Wu L."/>
            <person name="Ma J."/>
        </authorList>
    </citation>
    <scope>NUCLEOTIDE SEQUENCE [LARGE SCALE GENOMIC DNA]</scope>
    <source>
        <strain evidence="2">KCTC 42447</strain>
    </source>
</reference>
<proteinExistence type="predicted"/>
<dbReference type="RefSeq" id="WP_386361657.1">
    <property type="nucleotide sequence ID" value="NZ_JBHRXZ010000012.1"/>
</dbReference>
<dbReference type="Pfam" id="PF05762">
    <property type="entry name" value="VWA_CoxE"/>
    <property type="match status" value="1"/>
</dbReference>
<protein>
    <submittedName>
        <fullName evidence="1">VWA domain-containing protein</fullName>
    </submittedName>
</protein>
<keyword evidence="2" id="KW-1185">Reference proteome</keyword>
<gene>
    <name evidence="1" type="ORF">ACFOMF_04510</name>
</gene>
<sequence>MLVGFFDAMRAARIPVSVRELLDLVEALQAHLVFADMEQFYFLARAVLVKDERHYDKFDRAFAAYFEGLPDVERLSEALIPDEWLRLEFERQLSAEDKARLQGLGGLDKLLETFRQRLEEQQKKHAGGNKWIGTGGTSPFGSGGYHPEGIRLGEAGTRRGKAVKVWQQREYRNLDEDVEVSRRNIQLALRRLRKFARQGAAQELDIDMTIDHTAREGGLLDIQMRPERRNAVKLLLLFDIGGSMDPHVKVCQELFSACRTEFKHLEYYYFHNFIYEAVWRNNFRRMSEITPTHQLLRTYGPDWKVVFVGDAAMAPYEITQPGGSVEHWNEEAGFVWMQRFVSHFRRLVWINPYAEEHWAYSASTGLVRELVQNQMYPLTLHGLEQGMRQLAK</sequence>
<dbReference type="PANTHER" id="PTHR39338:SF7">
    <property type="entry name" value="BLL6692 PROTEIN"/>
    <property type="match status" value="1"/>
</dbReference>
<dbReference type="InterPro" id="IPR008912">
    <property type="entry name" value="Uncharacterised_CoxE"/>
</dbReference>
<comment type="caution">
    <text evidence="1">The sequence shown here is derived from an EMBL/GenBank/DDBJ whole genome shotgun (WGS) entry which is preliminary data.</text>
</comment>
<dbReference type="EMBL" id="JBHRXZ010000012">
    <property type="protein sequence ID" value="MFC3607045.1"/>
    <property type="molecule type" value="Genomic_DNA"/>
</dbReference>
<organism evidence="1 2">
    <name type="scientific">Stutzerimonas tarimensis</name>
    <dbReference type="NCBI Taxonomy" id="1507735"/>
    <lineage>
        <taxon>Bacteria</taxon>
        <taxon>Pseudomonadati</taxon>
        <taxon>Pseudomonadota</taxon>
        <taxon>Gammaproteobacteria</taxon>
        <taxon>Pseudomonadales</taxon>
        <taxon>Pseudomonadaceae</taxon>
        <taxon>Stutzerimonas</taxon>
    </lineage>
</organism>
<evidence type="ECO:0000313" key="2">
    <source>
        <dbReference type="Proteomes" id="UP001595630"/>
    </source>
</evidence>
<name>A0ABV7T1K0_9GAMM</name>
<dbReference type="Proteomes" id="UP001595630">
    <property type="component" value="Unassembled WGS sequence"/>
</dbReference>
<dbReference type="PANTHER" id="PTHR39338">
    <property type="entry name" value="BLL5662 PROTEIN-RELATED"/>
    <property type="match status" value="1"/>
</dbReference>
<evidence type="ECO:0000313" key="1">
    <source>
        <dbReference type="EMBL" id="MFC3607045.1"/>
    </source>
</evidence>